<comment type="similarity">
    <text evidence="2">Belongs to the Mediator complex subunit 12 family.</text>
</comment>
<feature type="compositionally biased region" description="Gly residues" evidence="9">
    <location>
        <begin position="94"/>
        <end position="104"/>
    </location>
</feature>
<evidence type="ECO:0000256" key="9">
    <source>
        <dbReference type="SAM" id="MobiDB-lite"/>
    </source>
</evidence>
<dbReference type="Proteomes" id="UP000001996">
    <property type="component" value="Unassembled WGS sequence"/>
</dbReference>
<dbReference type="GO" id="GO:0003712">
    <property type="term" value="F:transcription coregulator activity"/>
    <property type="evidence" value="ECO:0007669"/>
    <property type="project" value="InterPro"/>
</dbReference>
<evidence type="ECO:0000313" key="12">
    <source>
        <dbReference type="Proteomes" id="UP000001996"/>
    </source>
</evidence>
<feature type="coiled-coil region" evidence="8">
    <location>
        <begin position="1089"/>
        <end position="1159"/>
    </location>
</feature>
<dbReference type="OMA" id="PMRINVE"/>
<dbReference type="KEGG" id="lel:PVL30_004164"/>
<reference evidence="11 12" key="1">
    <citation type="journal article" date="2009" name="Nature">
        <title>Evolution of pathogenicity and sexual reproduction in eight Candida genomes.</title>
        <authorList>
            <person name="Butler G."/>
            <person name="Rasmussen M.D."/>
            <person name="Lin M.F."/>
            <person name="Santos M.A."/>
            <person name="Sakthikumar S."/>
            <person name="Munro C.A."/>
            <person name="Rheinbay E."/>
            <person name="Grabherr M."/>
            <person name="Forche A."/>
            <person name="Reedy J.L."/>
            <person name="Agrafioti I."/>
            <person name="Arnaud M.B."/>
            <person name="Bates S."/>
            <person name="Brown A.J."/>
            <person name="Brunke S."/>
            <person name="Costanzo M.C."/>
            <person name="Fitzpatrick D.A."/>
            <person name="de Groot P.W."/>
            <person name="Harris D."/>
            <person name="Hoyer L.L."/>
            <person name="Hube B."/>
            <person name="Klis F.M."/>
            <person name="Kodira C."/>
            <person name="Lennard N."/>
            <person name="Logue M.E."/>
            <person name="Martin R."/>
            <person name="Neiman A.M."/>
            <person name="Nikolaou E."/>
            <person name="Quail M.A."/>
            <person name="Quinn J."/>
            <person name="Santos M.C."/>
            <person name="Schmitzberger F.F."/>
            <person name="Sherlock G."/>
            <person name="Shah P."/>
            <person name="Silverstein K.A."/>
            <person name="Skrzypek M.S."/>
            <person name="Soll D."/>
            <person name="Staggs R."/>
            <person name="Stansfield I."/>
            <person name="Stumpf M.P."/>
            <person name="Sudbery P.E."/>
            <person name="Srikantha T."/>
            <person name="Zeng Q."/>
            <person name="Berman J."/>
            <person name="Berriman M."/>
            <person name="Heitman J."/>
            <person name="Gow N.A."/>
            <person name="Lorenz M.C."/>
            <person name="Birren B.W."/>
            <person name="Kellis M."/>
            <person name="Cuomo C.A."/>
        </authorList>
    </citation>
    <scope>NUCLEOTIDE SEQUENCE [LARGE SCALE GENOMIC DNA]</scope>
    <source>
        <strain evidence="12">ATCC 11503 / BCRC 21390 / CBS 2605 / JCM 1781 / NBRC 1676 / NRRL YB-4239</strain>
    </source>
</reference>
<evidence type="ECO:0000256" key="8">
    <source>
        <dbReference type="SAM" id="Coils"/>
    </source>
</evidence>
<dbReference type="GO" id="GO:0006357">
    <property type="term" value="P:regulation of transcription by RNA polymerase II"/>
    <property type="evidence" value="ECO:0007669"/>
    <property type="project" value="InterPro"/>
</dbReference>
<keyword evidence="4" id="KW-0805">Transcription regulation</keyword>
<evidence type="ECO:0000256" key="7">
    <source>
        <dbReference type="ARBA" id="ARBA00032010"/>
    </source>
</evidence>
<dbReference type="Pfam" id="PF09497">
    <property type="entry name" value="Med12"/>
    <property type="match status" value="1"/>
</dbReference>
<dbReference type="HOGENOM" id="CLU_003142_0_0_1"/>
<keyword evidence="8" id="KW-0175">Coiled coil</keyword>
<keyword evidence="6" id="KW-0539">Nucleus</keyword>
<proteinExistence type="inferred from homology"/>
<dbReference type="SMART" id="SM01281">
    <property type="entry name" value="Med12"/>
    <property type="match status" value="1"/>
</dbReference>
<evidence type="ECO:0000256" key="6">
    <source>
        <dbReference type="ARBA" id="ARBA00023242"/>
    </source>
</evidence>
<feature type="region of interest" description="Disordered" evidence="9">
    <location>
        <begin position="973"/>
        <end position="1002"/>
    </location>
</feature>
<gene>
    <name evidence="11" type="ORF">LELG_04448</name>
</gene>
<dbReference type="PANTHER" id="PTHR46567:SF1">
    <property type="entry name" value="MEDIATOR OF RNA POLYMERASE II TRANSCRIPTION SUBUNIT 12"/>
    <property type="match status" value="1"/>
</dbReference>
<dbReference type="OrthoDB" id="20828at2759"/>
<dbReference type="FunCoup" id="A5E4A9">
    <property type="interactions" value="132"/>
</dbReference>
<evidence type="ECO:0000256" key="4">
    <source>
        <dbReference type="ARBA" id="ARBA00023015"/>
    </source>
</evidence>
<evidence type="ECO:0000313" key="11">
    <source>
        <dbReference type="EMBL" id="EDK46267.1"/>
    </source>
</evidence>
<evidence type="ECO:0000259" key="10">
    <source>
        <dbReference type="SMART" id="SM01281"/>
    </source>
</evidence>
<dbReference type="VEuPathDB" id="FungiDB:LELG_04448"/>
<comment type="subcellular location">
    <subcellularLocation>
        <location evidence="1">Nucleus</location>
    </subcellularLocation>
</comment>
<evidence type="ECO:0000256" key="3">
    <source>
        <dbReference type="ARBA" id="ARBA00019622"/>
    </source>
</evidence>
<feature type="region of interest" description="Disordered" evidence="9">
    <location>
        <begin position="1"/>
        <end position="24"/>
    </location>
</feature>
<dbReference type="InParanoid" id="A5E4A9"/>
<dbReference type="GeneID" id="5231736"/>
<evidence type="ECO:0000256" key="1">
    <source>
        <dbReference type="ARBA" id="ARBA00004123"/>
    </source>
</evidence>
<keyword evidence="12" id="KW-1185">Reference proteome</keyword>
<keyword evidence="5" id="KW-0804">Transcription</keyword>
<evidence type="ECO:0000256" key="5">
    <source>
        <dbReference type="ARBA" id="ARBA00023163"/>
    </source>
</evidence>
<accession>A5E4A9</accession>
<feature type="region of interest" description="Disordered" evidence="9">
    <location>
        <begin position="55"/>
        <end position="120"/>
    </location>
</feature>
<dbReference type="GO" id="GO:0016592">
    <property type="term" value="C:mediator complex"/>
    <property type="evidence" value="ECO:0007669"/>
    <property type="project" value="InterPro"/>
</dbReference>
<sequence>MLSKTKSRNRLLLSNHKSNTGGSATRDELLRLKYLMIKPDLPVYTLDDTTTTVVSTPRTATEPKITTEPTYPDFTPWKDLTQVSEQKESTGTGTKTGTGTGSGTGSIDQSRSQVPPSGEAAEKEHVYFNKGYAEAPQVNNEYYSARNLLQSTLLKSNDNCNTVISELSQHLTNSFRSRNEVINRIKSDSAHFRLPQRVTLTAAKRDMWLTELSNPNIPLQKIGEKIPHGMKNKTLIDAVITKKIPIDRALWLTKCILYGEIIALRRKIQSRLNLNGGGNGSVSGNTGMGVGSSALASEWTVFEKYEIHWFHDWTQQVTEYIFKFSKEMNSITNHEYKGVYMSRLSYLLDYVQHLYIEALVDPSYFQIQILKPFRDNIPKDKKLLESITINTNQDDDEADNCEDGQDEKEVHDASDRQRALVKVDFSQTLFALTLLKIFWKDLLQHENVIKEVAELLLLNYMIIANLVLITGIRLPQTLGSKLTGSIKDLIVYLFKHDVNIFVIPESWHHVESLLNEILLLHLEACTLEQKGKLLKQLDLIKFRNESLVLNTKGETGSASGSGSEGEGVLGNDTHSPKDGASLLTTSIRHKRESSSNAALIINNLDNGRLNDKMAEMFLPYNNDNFTVAESSFTWKQNLSILIVWCCTKWRSRSNKSEEIQIACSFLEKSISKIGLDRYQRNELENEILENVFALIDDKEELIFIDQSQLYCLINELYRAKICSVSSYMRKLISSGVLSSPELFSDDEQIPMVIQAHLNILQCLPVENNRQRNNLLKKWRCGTLEPEKLQETKQLFALNFIDRIAKNEDILSHINDLSNAVTHLTYGSKIQLTNWFAKELNAVFKRTTKLIRLSPTIVYAMYLLHKDCNNLLAFFKFVVPTILKNESGIIFLHHNALYLVARLVMKHFRLIKQFSSYSETSALTLFLLILQNYREAEEYSSYYNFEQVWNFMDHAISRTNAKLNLVLNQDHNQKRRKVDNNSIGTNDSVQSVPPTVRSTSEFPDTPMRINVEDISNTTMVNANAGSQTINTADDFFESLANLRRLSSNYHLENDSTSFSSQHLSLSVDELLESWILQNSPNSKDYNVPAKEKEEKEIQTVQLLKLKLANESASDEDNNNANNNANNKSVVNLKENIIFKMKNLLNQVDNSEQRCAMLKKLVIYDIVSVGDIIKIMFSLDKAFSINYKLFNSMLLNSGSGSSSGYENNLYSNFNSDRNQFISPIQQELFDIAVGFYKRKNRKEFFHLILKSLTSDGPLFTNDLMINHEFVTLEYLRDILARDASFLNESLFAQLSRDDSIELLNLLLGRNNNNYILSLEGFENEIRHLNEFNIGGYQILVALLSKLLDVVDLSVRKLRWEQFVAAMLNCSEDFQKSSSNTDVDYNDERIKTAFKLFEFVSWDQKAILLEVFEEVFLSQGNDARGENQGVVMLSKPRLLGIDLFFTNFIYNSSHKVGISEHLINSISNFVKSMLSTLDIAKSEVVLGDRSREYLLATLFKILIIHRESLCNTLSSSLSSSLSISSSSPSVLSSTSSPSSISGGTCETLVGNLIEMLLARYLAEPNNKWKVLLFDMLSLMKLSISTRRNSITNIDFATSPNLGSTPNEFHPVATSNVTTTVSAQIGTLFELPKMKDVNELKSELDDDMIRSIIMLDLEELKYGGDVSTFNDPSLVIDSTRRDVFAMSPFVSNLLSVNKSGDYQKTSNGIDIKPFQMKSYEIIEDITVSTVNDACLNLLLFDSYLTRENPV</sequence>
<dbReference type="EMBL" id="CH981529">
    <property type="protein sequence ID" value="EDK46267.1"/>
    <property type="molecule type" value="Genomic_DNA"/>
</dbReference>
<name>A5E4A9_LODEL</name>
<evidence type="ECO:0000256" key="2">
    <source>
        <dbReference type="ARBA" id="ARBA00010289"/>
    </source>
</evidence>
<organism evidence="11 12">
    <name type="scientific">Lodderomyces elongisporus (strain ATCC 11503 / CBS 2605 / JCM 1781 / NBRC 1676 / NRRL YB-4239)</name>
    <name type="common">Yeast</name>
    <name type="synonym">Saccharomyces elongisporus</name>
    <dbReference type="NCBI Taxonomy" id="379508"/>
    <lineage>
        <taxon>Eukaryota</taxon>
        <taxon>Fungi</taxon>
        <taxon>Dikarya</taxon>
        <taxon>Ascomycota</taxon>
        <taxon>Saccharomycotina</taxon>
        <taxon>Pichiomycetes</taxon>
        <taxon>Debaryomycetaceae</taxon>
        <taxon>Candida/Lodderomyces clade</taxon>
        <taxon>Lodderomyces</taxon>
    </lineage>
</organism>
<feature type="compositionally biased region" description="Polar residues" evidence="9">
    <location>
        <begin position="979"/>
        <end position="1001"/>
    </location>
</feature>
<protein>
    <recommendedName>
        <fullName evidence="3">Mediator of RNA polymerase II transcription subunit 12</fullName>
    </recommendedName>
    <alternativeName>
        <fullName evidence="7">Mediator complex subunit 12</fullName>
    </alternativeName>
</protein>
<dbReference type="InterPro" id="IPR019035">
    <property type="entry name" value="Mediator_Med12"/>
</dbReference>
<feature type="region of interest" description="Disordered" evidence="9">
    <location>
        <begin position="553"/>
        <end position="577"/>
    </location>
</feature>
<dbReference type="STRING" id="379508.A5E4A9"/>
<feature type="domain" description="Mediator complex subunit Med12" evidence="10">
    <location>
        <begin position="191"/>
        <end position="254"/>
    </location>
</feature>
<dbReference type="eggNOG" id="KOG4522">
    <property type="taxonomic scope" value="Eukaryota"/>
</dbReference>
<dbReference type="PANTHER" id="PTHR46567">
    <property type="entry name" value="MEDIATOR OF RNA POLYMERASE II TRANSCRIPTION SUBUNIT 12"/>
    <property type="match status" value="1"/>
</dbReference>